<reference evidence="1 2" key="1">
    <citation type="journal article" date="2012" name="Genome Biol.">
        <title>Genome and low-iron response of an oceanic diatom adapted to chronic iron limitation.</title>
        <authorList>
            <person name="Lommer M."/>
            <person name="Specht M."/>
            <person name="Roy A.S."/>
            <person name="Kraemer L."/>
            <person name="Andreson R."/>
            <person name="Gutowska M.A."/>
            <person name="Wolf J."/>
            <person name="Bergner S.V."/>
            <person name="Schilhabel M.B."/>
            <person name="Klostermeier U.C."/>
            <person name="Beiko R.G."/>
            <person name="Rosenstiel P."/>
            <person name="Hippler M."/>
            <person name="Laroche J."/>
        </authorList>
    </citation>
    <scope>NUCLEOTIDE SEQUENCE [LARGE SCALE GENOMIC DNA]</scope>
    <source>
        <strain evidence="1 2">CCMP1005</strain>
    </source>
</reference>
<dbReference type="AlphaFoldDB" id="K0RGS6"/>
<organism evidence="1 2">
    <name type="scientific">Thalassiosira oceanica</name>
    <name type="common">Marine diatom</name>
    <dbReference type="NCBI Taxonomy" id="159749"/>
    <lineage>
        <taxon>Eukaryota</taxon>
        <taxon>Sar</taxon>
        <taxon>Stramenopiles</taxon>
        <taxon>Ochrophyta</taxon>
        <taxon>Bacillariophyta</taxon>
        <taxon>Coscinodiscophyceae</taxon>
        <taxon>Thalassiosirophycidae</taxon>
        <taxon>Thalassiosirales</taxon>
        <taxon>Thalassiosiraceae</taxon>
        <taxon>Thalassiosira</taxon>
    </lineage>
</organism>
<sequence>YYGSNDKAKGIHCFESAAIQGDVRCRHCLGGVELEKGNYDRAVRHFLISAKMGLERSLDAIKDLLFMGFATKAQYAEALSGCQDAVEEMKSPDRDEAFAAFGAELDALNDFT</sequence>
<name>K0RGS6_THAOC</name>
<dbReference type="SUPFAM" id="SSF81901">
    <property type="entry name" value="HCP-like"/>
    <property type="match status" value="1"/>
</dbReference>
<comment type="caution">
    <text evidence="1">The sequence shown here is derived from an EMBL/GenBank/DDBJ whole genome shotgun (WGS) entry which is preliminary data.</text>
</comment>
<keyword evidence="2" id="KW-1185">Reference proteome</keyword>
<evidence type="ECO:0000313" key="2">
    <source>
        <dbReference type="Proteomes" id="UP000266841"/>
    </source>
</evidence>
<dbReference type="Proteomes" id="UP000266841">
    <property type="component" value="Unassembled WGS sequence"/>
</dbReference>
<dbReference type="EMBL" id="AGNL01048281">
    <property type="protein sequence ID" value="EJK45737.1"/>
    <property type="molecule type" value="Genomic_DNA"/>
</dbReference>
<evidence type="ECO:0000313" key="1">
    <source>
        <dbReference type="EMBL" id="EJK45737.1"/>
    </source>
</evidence>
<dbReference type="Gene3D" id="1.25.40.10">
    <property type="entry name" value="Tetratricopeptide repeat domain"/>
    <property type="match status" value="1"/>
</dbReference>
<dbReference type="InterPro" id="IPR011990">
    <property type="entry name" value="TPR-like_helical_dom_sf"/>
</dbReference>
<gene>
    <name evidence="1" type="ORF">THAOC_35631</name>
</gene>
<accession>K0RGS6</accession>
<protein>
    <submittedName>
        <fullName evidence="1">Uncharacterized protein</fullName>
    </submittedName>
</protein>
<feature type="non-terminal residue" evidence="1">
    <location>
        <position position="1"/>
    </location>
</feature>
<proteinExistence type="predicted"/>